<keyword evidence="3" id="KW-1185">Reference proteome</keyword>
<dbReference type="Proteomes" id="UP001629953">
    <property type="component" value="Unassembled WGS sequence"/>
</dbReference>
<dbReference type="Pfam" id="PF00535">
    <property type="entry name" value="Glycos_transf_2"/>
    <property type="match status" value="1"/>
</dbReference>
<comment type="caution">
    <text evidence="2">The sequence shown here is derived from an EMBL/GenBank/DDBJ whole genome shotgun (WGS) entry which is preliminary data.</text>
</comment>
<dbReference type="PANTHER" id="PTHR22916">
    <property type="entry name" value="GLYCOSYLTRANSFERASE"/>
    <property type="match status" value="1"/>
</dbReference>
<dbReference type="InterPro" id="IPR029044">
    <property type="entry name" value="Nucleotide-diphossugar_trans"/>
</dbReference>
<dbReference type="SUPFAM" id="SSF53448">
    <property type="entry name" value="Nucleotide-diphospho-sugar transferases"/>
    <property type="match status" value="1"/>
</dbReference>
<proteinExistence type="predicted"/>
<organism evidence="2 3">
    <name type="scientific">Celerinatantimonas yamalensis</name>
    <dbReference type="NCBI Taxonomy" id="559956"/>
    <lineage>
        <taxon>Bacteria</taxon>
        <taxon>Pseudomonadati</taxon>
        <taxon>Pseudomonadota</taxon>
        <taxon>Gammaproteobacteria</taxon>
        <taxon>Celerinatantimonadaceae</taxon>
        <taxon>Celerinatantimonas</taxon>
    </lineage>
</organism>
<keyword evidence="2" id="KW-0328">Glycosyltransferase</keyword>
<protein>
    <submittedName>
        <fullName evidence="2">Glycosyltransferase family 2 protein</fullName>
        <ecNumber evidence="2">2.4.-.-</ecNumber>
    </submittedName>
</protein>
<reference evidence="2 3" key="1">
    <citation type="journal article" date="2013" name="Int. J. Syst. Evol. Microbiol.">
        <title>Celerinatantimonas yamalensis sp. nov., a cold-adapted diazotrophic bacterium from a cold permafrost brine.</title>
        <authorList>
            <person name="Shcherbakova V."/>
            <person name="Chuvilskaya N."/>
            <person name="Rivkina E."/>
            <person name="Demidov N."/>
            <person name="Uchaeva V."/>
            <person name="Suetin S."/>
            <person name="Suzina N."/>
            <person name="Gilichinsky D."/>
        </authorList>
    </citation>
    <scope>NUCLEOTIDE SEQUENCE [LARGE SCALE GENOMIC DNA]</scope>
    <source>
        <strain evidence="2 3">C7</strain>
    </source>
</reference>
<gene>
    <name evidence="2" type="ORF">ABUE30_05435</name>
</gene>
<evidence type="ECO:0000313" key="2">
    <source>
        <dbReference type="EMBL" id="MFM2484513.1"/>
    </source>
</evidence>
<dbReference type="PANTHER" id="PTHR22916:SF67">
    <property type="entry name" value="COLANIC ACID BIOSYNTHESIS GLYCOSYL TRANSFERASE WCAE-RELATED"/>
    <property type="match status" value="1"/>
</dbReference>
<dbReference type="CDD" id="cd06433">
    <property type="entry name" value="GT_2_WfgS_like"/>
    <property type="match status" value="1"/>
</dbReference>
<evidence type="ECO:0000259" key="1">
    <source>
        <dbReference type="Pfam" id="PF00535"/>
    </source>
</evidence>
<keyword evidence="2" id="KW-0808">Transferase</keyword>
<dbReference type="Gene3D" id="3.90.550.10">
    <property type="entry name" value="Spore Coat Polysaccharide Biosynthesis Protein SpsA, Chain A"/>
    <property type="match status" value="1"/>
</dbReference>
<dbReference type="GO" id="GO:0016757">
    <property type="term" value="F:glycosyltransferase activity"/>
    <property type="evidence" value="ECO:0007669"/>
    <property type="project" value="UniProtKB-KW"/>
</dbReference>
<dbReference type="EC" id="2.4.-.-" evidence="2"/>
<dbReference type="InterPro" id="IPR001173">
    <property type="entry name" value="Glyco_trans_2-like"/>
</dbReference>
<dbReference type="EMBL" id="JBEQCT010000002">
    <property type="protein sequence ID" value="MFM2484513.1"/>
    <property type="molecule type" value="Genomic_DNA"/>
</dbReference>
<evidence type="ECO:0000313" key="3">
    <source>
        <dbReference type="Proteomes" id="UP001629953"/>
    </source>
</evidence>
<name>A0ABW9G4N0_9GAMM</name>
<accession>A0ABW9G4N0</accession>
<dbReference type="RefSeq" id="WP_408622693.1">
    <property type="nucleotide sequence ID" value="NZ_JBEQCT010000002.1"/>
</dbReference>
<sequence length="301" mass="34990">MVQVRLEGGRELLYGYKQGTESQPLIAIITSTFNAAKDLHWTINSIRSQTYANIQWIIADGGSTDDTVEILKQNEDVIDYWFSESDEGIYDAWNKALKYVKGEWVQFIGAGDELASSKMMCDASFYLVGAYPKYELVYGNIQIVSEVNHDLIEEIVIPWGNMKNRWQGGRLMLPMHPEVFHHKSVFYKYNQFNTCFKIAADSYLLMQSIMSQSPLYIDLLIDKMVLGGVSSDFKNIYRVHCEIKKINKILDISPPFFHSLIESLKVYLKILLYIFIPKKYIYKVIDFLRVLLRKNKKWTVK</sequence>
<feature type="domain" description="Glycosyltransferase 2-like" evidence="1">
    <location>
        <begin position="28"/>
        <end position="113"/>
    </location>
</feature>